<dbReference type="Gene3D" id="1.20.1640.10">
    <property type="entry name" value="Multidrug efflux transporter AcrB transmembrane domain"/>
    <property type="match status" value="1"/>
</dbReference>
<sequence length="167" mass="18138">ALTLALAPRLGSEFLPKLDEGNIWLTITLAPSSSLEQTKRIEGQVRAVMMSYPEVGNVITQVGRPDDGTDPKGPNNLEVLAELKPRNDWRFESKEKMVADMSARIRRLPGVPTNFSQVIQDNVEEAMSGVKGEIAVKIFGPDLDVLTQKSEQVAAILNGIRGAADVA</sequence>
<dbReference type="Proteomes" id="UP000623967">
    <property type="component" value="Unassembled WGS sequence"/>
</dbReference>
<proteinExistence type="predicted"/>
<organism evidence="1 2">
    <name type="scientific">Neobacillus paridis</name>
    <dbReference type="NCBI Taxonomy" id="2803862"/>
    <lineage>
        <taxon>Bacteria</taxon>
        <taxon>Bacillati</taxon>
        <taxon>Bacillota</taxon>
        <taxon>Bacilli</taxon>
        <taxon>Bacillales</taxon>
        <taxon>Bacillaceae</taxon>
        <taxon>Neobacillus</taxon>
    </lineage>
</organism>
<evidence type="ECO:0000313" key="2">
    <source>
        <dbReference type="Proteomes" id="UP000623967"/>
    </source>
</evidence>
<feature type="non-terminal residue" evidence="1">
    <location>
        <position position="167"/>
    </location>
</feature>
<feature type="non-terminal residue" evidence="1">
    <location>
        <position position="1"/>
    </location>
</feature>
<dbReference type="SUPFAM" id="SSF82693">
    <property type="entry name" value="Multidrug efflux transporter AcrB pore domain, PN1, PN2, PC1 and PC2 subdomains"/>
    <property type="match status" value="1"/>
</dbReference>
<protein>
    <submittedName>
        <fullName evidence="1">Efflux RND transporter permease subunit</fullName>
    </submittedName>
</protein>
<dbReference type="Pfam" id="PF00873">
    <property type="entry name" value="ACR_tran"/>
    <property type="match status" value="1"/>
</dbReference>
<dbReference type="PANTHER" id="PTHR32063:SF12">
    <property type="entry name" value="CATION EFFLUX SYSTEM PROTEIN"/>
    <property type="match status" value="1"/>
</dbReference>
<evidence type="ECO:0000313" key="1">
    <source>
        <dbReference type="EMBL" id="MBL4951953.1"/>
    </source>
</evidence>
<comment type="caution">
    <text evidence="1">The sequence shown here is derived from an EMBL/GenBank/DDBJ whole genome shotgun (WGS) entry which is preliminary data.</text>
</comment>
<dbReference type="EMBL" id="JAESWB010000117">
    <property type="protein sequence ID" value="MBL4951953.1"/>
    <property type="molecule type" value="Genomic_DNA"/>
</dbReference>
<accession>A0ABS1TKV5</accession>
<dbReference type="InterPro" id="IPR001036">
    <property type="entry name" value="Acrflvin-R"/>
</dbReference>
<dbReference type="Gene3D" id="3.30.70.1440">
    <property type="entry name" value="Multidrug efflux transporter AcrB pore domain"/>
    <property type="match status" value="1"/>
</dbReference>
<gene>
    <name evidence="1" type="ORF">JK635_06985</name>
</gene>
<keyword evidence="2" id="KW-1185">Reference proteome</keyword>
<dbReference type="Gene3D" id="3.30.70.1430">
    <property type="entry name" value="Multidrug efflux transporter AcrB pore domain"/>
    <property type="match status" value="1"/>
</dbReference>
<dbReference type="PANTHER" id="PTHR32063">
    <property type="match status" value="1"/>
</dbReference>
<reference evidence="1 2" key="1">
    <citation type="submission" date="2021-01" db="EMBL/GenBank/DDBJ databases">
        <title>Genome public.</title>
        <authorList>
            <person name="Liu C."/>
            <person name="Sun Q."/>
        </authorList>
    </citation>
    <scope>NUCLEOTIDE SEQUENCE [LARGE SCALE GENOMIC DNA]</scope>
    <source>
        <strain evidence="1 2">YIM B02564</strain>
    </source>
</reference>
<name>A0ABS1TKV5_9BACI</name>